<dbReference type="GO" id="GO:0005524">
    <property type="term" value="F:ATP binding"/>
    <property type="evidence" value="ECO:0007669"/>
    <property type="project" value="UniProtKB-KW"/>
</dbReference>
<organism evidence="11 12">
    <name type="scientific">Listeria aquatica FSL S10-1188</name>
    <dbReference type="NCBI Taxonomy" id="1265818"/>
    <lineage>
        <taxon>Bacteria</taxon>
        <taxon>Bacillati</taxon>
        <taxon>Bacillota</taxon>
        <taxon>Bacilli</taxon>
        <taxon>Bacillales</taxon>
        <taxon>Listeriaceae</taxon>
        <taxon>Listeria</taxon>
    </lineage>
</organism>
<evidence type="ECO:0000256" key="3">
    <source>
        <dbReference type="ARBA" id="ARBA00022679"/>
    </source>
</evidence>
<dbReference type="PATRIC" id="fig|1265818.5.peg.3005"/>
<keyword evidence="9" id="KW-0812">Transmembrane</keyword>
<dbReference type="RefSeq" id="WP_036074302.1">
    <property type="nucleotide sequence ID" value="NZ_AOCG01000017.1"/>
</dbReference>
<dbReference type="InterPro" id="IPR025669">
    <property type="entry name" value="AAA_dom"/>
</dbReference>
<comment type="caution">
    <text evidence="11">The sequence shown here is derived from an EMBL/GenBank/DDBJ whole genome shotgun (WGS) entry which is preliminary data.</text>
</comment>
<dbReference type="Pfam" id="PF13614">
    <property type="entry name" value="AAA_31"/>
    <property type="match status" value="1"/>
</dbReference>
<keyword evidence="12" id="KW-1185">Reference proteome</keyword>
<keyword evidence="9" id="KW-1133">Transmembrane helix</keyword>
<sequence>MDSIQIISLSNMDKIQKPVSPNLKTNLFIAVIMGLLVSGLGIMVIELIKSPLRTDDEIREITQIPIIGHIINYTKTKKDSTTRKILTRYSGGNSLINHAVEDFRMLCANLTILGKNKHLKTFTFTSIRGGEGKSSTVANVAAIFGNQNLKVLVIDADLRLPKQHKIWRTSNSVGLADIMFSNLAFKEAVQSSYIDQVDLITSGTISVDPSNLLSNQSVKALLSWAKEEYDFVLIDAPPSFISDTFYVAKESDGTILVVEMGKTTKQKICQRTE</sequence>
<dbReference type="Proteomes" id="UP000019246">
    <property type="component" value="Unassembled WGS sequence"/>
</dbReference>
<dbReference type="SUPFAM" id="SSF52540">
    <property type="entry name" value="P-loop containing nucleoside triphosphate hydrolases"/>
    <property type="match status" value="1"/>
</dbReference>
<dbReference type="PANTHER" id="PTHR32309:SF13">
    <property type="entry name" value="FERRIC ENTEROBACTIN TRANSPORT PROTEIN FEPE"/>
    <property type="match status" value="1"/>
</dbReference>
<dbReference type="AlphaFoldDB" id="W7ANZ3"/>
<evidence type="ECO:0000256" key="4">
    <source>
        <dbReference type="ARBA" id="ARBA00022741"/>
    </source>
</evidence>
<dbReference type="NCBIfam" id="TIGR01007">
    <property type="entry name" value="eps_fam"/>
    <property type="match status" value="1"/>
</dbReference>
<evidence type="ECO:0000256" key="9">
    <source>
        <dbReference type="SAM" id="Phobius"/>
    </source>
</evidence>
<dbReference type="EMBL" id="AOCG01000017">
    <property type="protein sequence ID" value="EUJ16894.1"/>
    <property type="molecule type" value="Genomic_DNA"/>
</dbReference>
<dbReference type="GO" id="GO:0004715">
    <property type="term" value="F:non-membrane spanning protein tyrosine kinase activity"/>
    <property type="evidence" value="ECO:0007669"/>
    <property type="project" value="UniProtKB-EC"/>
</dbReference>
<name>W7ANZ3_9LIST</name>
<evidence type="ECO:0000256" key="7">
    <source>
        <dbReference type="ARBA" id="ARBA00023137"/>
    </source>
</evidence>
<evidence type="ECO:0000256" key="2">
    <source>
        <dbReference type="ARBA" id="ARBA00011903"/>
    </source>
</evidence>
<evidence type="ECO:0000313" key="12">
    <source>
        <dbReference type="Proteomes" id="UP000019246"/>
    </source>
</evidence>
<keyword evidence="5" id="KW-0418">Kinase</keyword>
<keyword evidence="4" id="KW-0547">Nucleotide-binding</keyword>
<feature type="transmembrane region" description="Helical" evidence="9">
    <location>
        <begin position="27"/>
        <end position="48"/>
    </location>
</feature>
<dbReference type="CDD" id="cd05387">
    <property type="entry name" value="BY-kinase"/>
    <property type="match status" value="1"/>
</dbReference>
<accession>W7ANZ3</accession>
<dbReference type="InterPro" id="IPR050445">
    <property type="entry name" value="Bact_polysacc_biosynth/exp"/>
</dbReference>
<keyword evidence="9" id="KW-0472">Membrane</keyword>
<dbReference type="EC" id="2.7.10.2" evidence="2"/>
<protein>
    <recommendedName>
        <fullName evidence="2">non-specific protein-tyrosine kinase</fullName>
        <ecNumber evidence="2">2.7.10.2</ecNumber>
    </recommendedName>
</protein>
<dbReference type="GO" id="GO:0005886">
    <property type="term" value="C:plasma membrane"/>
    <property type="evidence" value="ECO:0007669"/>
    <property type="project" value="TreeGrafter"/>
</dbReference>
<keyword evidence="6" id="KW-0067">ATP-binding</keyword>
<evidence type="ECO:0000256" key="5">
    <source>
        <dbReference type="ARBA" id="ARBA00022777"/>
    </source>
</evidence>
<comment type="similarity">
    <text evidence="1">Belongs to the CpsD/CapB family.</text>
</comment>
<evidence type="ECO:0000256" key="1">
    <source>
        <dbReference type="ARBA" id="ARBA00007316"/>
    </source>
</evidence>
<dbReference type="PANTHER" id="PTHR32309">
    <property type="entry name" value="TYROSINE-PROTEIN KINASE"/>
    <property type="match status" value="1"/>
</dbReference>
<proteinExistence type="inferred from homology"/>
<evidence type="ECO:0000259" key="10">
    <source>
        <dbReference type="Pfam" id="PF13614"/>
    </source>
</evidence>
<dbReference type="InterPro" id="IPR005702">
    <property type="entry name" value="Wzc-like_C"/>
</dbReference>
<evidence type="ECO:0000256" key="8">
    <source>
        <dbReference type="ARBA" id="ARBA00051245"/>
    </source>
</evidence>
<reference evidence="11 12" key="1">
    <citation type="journal article" date="2014" name="Int. J. Syst. Evol. Microbiol.">
        <title>Listeria floridensis sp. nov., Listeria aquatica sp. nov., Listeria cornellensis sp. nov., Listeria riparia sp. nov. and Listeria grandensis sp. nov., from agricultural and natural environments.</title>
        <authorList>
            <person name="den Bakker H.C."/>
            <person name="Warchocki S."/>
            <person name="Wright E.M."/>
            <person name="Allred A.F."/>
            <person name="Ahlstrom C."/>
            <person name="Manuel C.S."/>
            <person name="Stasiewicz M.J."/>
            <person name="Burrell A."/>
            <person name="Roof S."/>
            <person name="Strawn L."/>
            <person name="Fortes E.D."/>
            <person name="Nightingale K.K."/>
            <person name="Kephart D."/>
            <person name="Wiedmann M."/>
        </authorList>
    </citation>
    <scope>NUCLEOTIDE SEQUENCE [LARGE SCALE GENOMIC DNA]</scope>
    <source>
        <strain evidence="11 12">FSL S10-1188</strain>
    </source>
</reference>
<dbReference type="InterPro" id="IPR027417">
    <property type="entry name" value="P-loop_NTPase"/>
</dbReference>
<dbReference type="OrthoDB" id="9794577at2"/>
<evidence type="ECO:0000256" key="6">
    <source>
        <dbReference type="ARBA" id="ARBA00022840"/>
    </source>
</evidence>
<gene>
    <name evidence="11" type="ORF">MAQA_14909</name>
</gene>
<keyword evidence="7" id="KW-0829">Tyrosine-protein kinase</keyword>
<dbReference type="STRING" id="1265818.MAQA_14909"/>
<feature type="domain" description="AAA" evidence="10">
    <location>
        <begin position="120"/>
        <end position="260"/>
    </location>
</feature>
<comment type="catalytic activity">
    <reaction evidence="8">
        <text>L-tyrosyl-[protein] + ATP = O-phospho-L-tyrosyl-[protein] + ADP + H(+)</text>
        <dbReference type="Rhea" id="RHEA:10596"/>
        <dbReference type="Rhea" id="RHEA-COMP:10136"/>
        <dbReference type="Rhea" id="RHEA-COMP:20101"/>
        <dbReference type="ChEBI" id="CHEBI:15378"/>
        <dbReference type="ChEBI" id="CHEBI:30616"/>
        <dbReference type="ChEBI" id="CHEBI:46858"/>
        <dbReference type="ChEBI" id="CHEBI:61978"/>
        <dbReference type="ChEBI" id="CHEBI:456216"/>
        <dbReference type="EC" id="2.7.10.2"/>
    </reaction>
</comment>
<dbReference type="Gene3D" id="3.40.50.300">
    <property type="entry name" value="P-loop containing nucleotide triphosphate hydrolases"/>
    <property type="match status" value="1"/>
</dbReference>
<keyword evidence="3" id="KW-0808">Transferase</keyword>
<evidence type="ECO:0000313" key="11">
    <source>
        <dbReference type="EMBL" id="EUJ16894.1"/>
    </source>
</evidence>